<dbReference type="RefSeq" id="XP_008076602.1">
    <property type="nucleotide sequence ID" value="XM_008078411.1"/>
</dbReference>
<proteinExistence type="predicted"/>
<sequence length="121" mass="13293">MACTQILPFICKIGNKCLETFGLKYKPERKSLVISSPYDFKEGPAVNFPGYSQDDISLMKEKAIASTAVTEDLGFESSSRESWVGRKGIIGRERRVVSAGSGFGMKRVVAHARRVSRGCLS</sequence>
<dbReference type="KEGG" id="glz:GLAREA_05122"/>
<evidence type="ECO:0000313" key="2">
    <source>
        <dbReference type="Proteomes" id="UP000016922"/>
    </source>
</evidence>
<dbReference type="eggNOG" id="ENOG502RMKI">
    <property type="taxonomic scope" value="Eukaryota"/>
</dbReference>
<dbReference type="EMBL" id="KE145353">
    <property type="protein sequence ID" value="EPE35784.1"/>
    <property type="molecule type" value="Genomic_DNA"/>
</dbReference>
<dbReference type="Proteomes" id="UP000016922">
    <property type="component" value="Unassembled WGS sequence"/>
</dbReference>
<protein>
    <submittedName>
        <fullName evidence="1">Uncharacterized protein</fullName>
    </submittedName>
</protein>
<dbReference type="GeneID" id="19464176"/>
<dbReference type="AlphaFoldDB" id="S3DFC6"/>
<keyword evidence="2" id="KW-1185">Reference proteome</keyword>
<gene>
    <name evidence="1" type="ORF">GLAREA_05122</name>
</gene>
<reference evidence="1 2" key="1">
    <citation type="journal article" date="2013" name="BMC Genomics">
        <title>Genomics-driven discovery of the pneumocandin biosynthetic gene cluster in the fungus Glarea lozoyensis.</title>
        <authorList>
            <person name="Chen L."/>
            <person name="Yue Q."/>
            <person name="Zhang X."/>
            <person name="Xiang M."/>
            <person name="Wang C."/>
            <person name="Li S."/>
            <person name="Che Y."/>
            <person name="Ortiz-Lopez F.J."/>
            <person name="Bills G.F."/>
            <person name="Liu X."/>
            <person name="An Z."/>
        </authorList>
    </citation>
    <scope>NUCLEOTIDE SEQUENCE [LARGE SCALE GENOMIC DNA]</scope>
    <source>
        <strain evidence="2">ATCC 20868 / MF5171</strain>
    </source>
</reference>
<name>S3DFC6_GLAL2</name>
<dbReference type="HOGENOM" id="CLU_2038303_0_0_1"/>
<evidence type="ECO:0000313" key="1">
    <source>
        <dbReference type="EMBL" id="EPE35784.1"/>
    </source>
</evidence>
<accession>S3DFC6</accession>
<organism evidence="1 2">
    <name type="scientific">Glarea lozoyensis (strain ATCC 20868 / MF5171)</name>
    <dbReference type="NCBI Taxonomy" id="1116229"/>
    <lineage>
        <taxon>Eukaryota</taxon>
        <taxon>Fungi</taxon>
        <taxon>Dikarya</taxon>
        <taxon>Ascomycota</taxon>
        <taxon>Pezizomycotina</taxon>
        <taxon>Leotiomycetes</taxon>
        <taxon>Helotiales</taxon>
        <taxon>Helotiaceae</taxon>
        <taxon>Glarea</taxon>
    </lineage>
</organism>
<dbReference type="OrthoDB" id="5226159at2759"/>
<dbReference type="OMA" id="PFICKIG"/>